<dbReference type="GO" id="GO:0042802">
    <property type="term" value="F:identical protein binding"/>
    <property type="evidence" value="ECO:0007669"/>
    <property type="project" value="TreeGrafter"/>
</dbReference>
<dbReference type="KEGG" id="esg:EsVE80_11220"/>
<dbReference type="EMBL" id="AP022822">
    <property type="protein sequence ID" value="BCA85599.1"/>
    <property type="molecule type" value="Genomic_DNA"/>
</dbReference>
<dbReference type="SUPFAM" id="SSF55874">
    <property type="entry name" value="ATPase domain of HSP90 chaperone/DNA topoisomerase II/histidine kinase"/>
    <property type="match status" value="1"/>
</dbReference>
<dbReference type="RefSeq" id="WP_173102857.1">
    <property type="nucleotide sequence ID" value="NZ_AP022822.1"/>
</dbReference>
<dbReference type="Pfam" id="PF14501">
    <property type="entry name" value="HATPase_c_5"/>
    <property type="match status" value="1"/>
</dbReference>
<feature type="transmembrane region" description="Helical" evidence="1">
    <location>
        <begin position="179"/>
        <end position="197"/>
    </location>
</feature>
<dbReference type="PANTHER" id="PTHR40448">
    <property type="entry name" value="TWO-COMPONENT SENSOR HISTIDINE KINASE"/>
    <property type="match status" value="1"/>
</dbReference>
<feature type="transmembrane region" description="Helical" evidence="1">
    <location>
        <begin position="138"/>
        <end position="159"/>
    </location>
</feature>
<accession>A0A679IBV6</accession>
<feature type="domain" description="Sensor histidine kinase NatK-like C-terminal" evidence="2">
    <location>
        <begin position="320"/>
        <end position="421"/>
    </location>
</feature>
<dbReference type="InterPro" id="IPR032834">
    <property type="entry name" value="NatK-like_C"/>
</dbReference>
<keyword evidence="1" id="KW-0472">Membrane</keyword>
<keyword evidence="1" id="KW-1133">Transmembrane helix</keyword>
<gene>
    <name evidence="3" type="ORF">EsVE80_11220</name>
</gene>
<dbReference type="Proteomes" id="UP000502998">
    <property type="component" value="Chromosome"/>
</dbReference>
<proteinExistence type="predicted"/>
<dbReference type="AlphaFoldDB" id="A0A679IBV6"/>
<keyword evidence="1" id="KW-0812">Transmembrane</keyword>
<organism evidence="3 4">
    <name type="scientific">Enterococcus saigonensis</name>
    <dbReference type="NCBI Taxonomy" id="1805431"/>
    <lineage>
        <taxon>Bacteria</taxon>
        <taxon>Bacillati</taxon>
        <taxon>Bacillota</taxon>
        <taxon>Bacilli</taxon>
        <taxon>Lactobacillales</taxon>
        <taxon>Enterococcaceae</taxon>
        <taxon>Enterococcus</taxon>
    </lineage>
</organism>
<reference evidence="3 4" key="1">
    <citation type="submission" date="2020-02" db="EMBL/GenBank/DDBJ databases">
        <title>Characterization of vanA genotype vancomycin-resistant Enterococcus saigonensis VE80.</title>
        <authorList>
            <person name="Harada T."/>
            <person name="Motooka D."/>
            <person name="Nakamura S."/>
            <person name="Yamamoto Y."/>
            <person name="Kawahara R."/>
            <person name="Kawatsu K."/>
        </authorList>
    </citation>
    <scope>NUCLEOTIDE SEQUENCE [LARGE SCALE GENOMIC DNA]</scope>
    <source>
        <strain evidence="3 4">VE80</strain>
    </source>
</reference>
<feature type="transmembrane region" description="Helical" evidence="1">
    <location>
        <begin position="105"/>
        <end position="126"/>
    </location>
</feature>
<sequence>MDFFYIGNYAISLLTIFCLKKKRTIPDIIATSFFYGLTIFFLGDYSVLVRQIAFILINFGSFYYSEKTIPQAVTKSFIIEPLQQFSTTIILSLSSLFILKNSIDLSPVMLLLLPALLSCVVAILLRKLLIRLESINQILTPVMMVFSIILFAYTLYPIFVFDVTYTFNDNWLNNRSLTGIFIAFFITLTILLTLNWLNDRKRKRLVDDQIQLELDRAYINQLEQHSLEIRKFRHDQSNLLLSINAFIAEDNFPGLKDYYSKHVGIQARSINSLDRQLTSLANIDNLPIKSIVYTKLQLANIQGIEVTLEVLDSIHISNKNVASLVRILGIFLDNSIEALKDLGYGSLSVAFFKIEDTIHIIIQNDCDSSIIQSISLLEEEGFSTKGKNRGLGLSNVKALLRNRPFLLETNISENKFTQELIVLPERG</sequence>
<evidence type="ECO:0000313" key="4">
    <source>
        <dbReference type="Proteomes" id="UP000502998"/>
    </source>
</evidence>
<dbReference type="PANTHER" id="PTHR40448:SF1">
    <property type="entry name" value="TWO-COMPONENT SENSOR HISTIDINE KINASE"/>
    <property type="match status" value="1"/>
</dbReference>
<keyword evidence="4" id="KW-1185">Reference proteome</keyword>
<name>A0A679IBV6_9ENTE</name>
<evidence type="ECO:0000259" key="2">
    <source>
        <dbReference type="Pfam" id="PF14501"/>
    </source>
</evidence>
<evidence type="ECO:0000313" key="3">
    <source>
        <dbReference type="EMBL" id="BCA85599.1"/>
    </source>
</evidence>
<dbReference type="InterPro" id="IPR036890">
    <property type="entry name" value="HATPase_C_sf"/>
</dbReference>
<protein>
    <recommendedName>
        <fullName evidence="2">Sensor histidine kinase NatK-like C-terminal domain-containing protein</fullName>
    </recommendedName>
</protein>
<dbReference type="Gene3D" id="3.30.565.10">
    <property type="entry name" value="Histidine kinase-like ATPase, C-terminal domain"/>
    <property type="match status" value="1"/>
</dbReference>
<evidence type="ECO:0000256" key="1">
    <source>
        <dbReference type="SAM" id="Phobius"/>
    </source>
</evidence>